<evidence type="ECO:0000256" key="8">
    <source>
        <dbReference type="ARBA" id="ARBA00022857"/>
    </source>
</evidence>
<reference evidence="16" key="2">
    <citation type="submission" date="2020-09" db="EMBL/GenBank/DDBJ databases">
        <authorList>
            <person name="Sun Q."/>
            <person name="Zhou Y."/>
        </authorList>
    </citation>
    <scope>NUCLEOTIDE SEQUENCE</scope>
    <source>
        <strain evidence="16">CGMCC 1.15478</strain>
    </source>
</reference>
<comment type="pathway">
    <text evidence="2">Siderophore biosynthesis; mycobactin biosynthesis.</text>
</comment>
<dbReference type="RefSeq" id="WP_188669798.1">
    <property type="nucleotide sequence ID" value="NZ_BMJH01000001.1"/>
</dbReference>
<accession>A0A916TZ97</accession>
<evidence type="ECO:0000256" key="7">
    <source>
        <dbReference type="ARBA" id="ARBA00022827"/>
    </source>
</evidence>
<evidence type="ECO:0000313" key="16">
    <source>
        <dbReference type="EMBL" id="GGC53159.1"/>
    </source>
</evidence>
<evidence type="ECO:0000256" key="13">
    <source>
        <dbReference type="ARBA" id="ARBA00032493"/>
    </source>
</evidence>
<keyword evidence="10" id="KW-0503">Monooxygenase</keyword>
<gene>
    <name evidence="16" type="ORF">GCM10011410_01890</name>
</gene>
<name>A0A916TZ97_9ACTN</name>
<comment type="similarity">
    <text evidence="3">Belongs to the lysine N(6)-hydroxylase/L-ornithine N(5)-oxygenase family.</text>
</comment>
<sequence length="432" mass="48037">MSVQAPAEYDIAGIGFGPSNLALAIAIEEHNHTVAEPLRAVFFERQQRFGWHRGMLLDGTTMQVAFPKDLATFRNPTSAYTFFSYLHDRNRLADFVNHQTFFPSRKEFHDYLEWAAGKVDADVRYGTAVTRITPAADGTAHSVEAGGTTVVARNVVAALGLRERLPEDVTASRRCFHNHQFLHHIERMPQPQHQRFVVVGAGQSAAEIVDYLHSRYPTAAVHSVFSRFGYSPADDSPYANRIFDPSVVDEFHYAPTEVRQRLLALHRGVNYSVVDPELIAHLYETEYQERVTGQRRIFMHRASRVDGVTETTDGVTVTVRSDLNGHAETLKCDAVVCATGFTPTPLHPLFGDIISEPPAVARDYRVITDPRIRAGIYLQGGVEHTHGISSSLLSNVAVRAGEILNSIAQRRTDARVMGGELADQHAVWATAR</sequence>
<evidence type="ECO:0000256" key="15">
    <source>
        <dbReference type="ARBA" id="ARBA00048407"/>
    </source>
</evidence>
<evidence type="ECO:0000256" key="5">
    <source>
        <dbReference type="ARBA" id="ARBA00016406"/>
    </source>
</evidence>
<keyword evidence="8" id="KW-0521">NADP</keyword>
<protein>
    <recommendedName>
        <fullName evidence="5">L-lysine N6-monooxygenase MbtG</fullName>
        <ecNumber evidence="4">1.14.13.59</ecNumber>
    </recommendedName>
    <alternativeName>
        <fullName evidence="14">Lysine 6-N-hydroxylase</fullName>
    </alternativeName>
    <alternativeName>
        <fullName evidence="13">Lysine N6-hydroxylase</fullName>
    </alternativeName>
    <alternativeName>
        <fullName evidence="11">Lysine-N-oxygenase</fullName>
    </alternativeName>
    <alternativeName>
        <fullName evidence="12">Mycobactin synthase protein G</fullName>
    </alternativeName>
</protein>
<evidence type="ECO:0000256" key="11">
    <source>
        <dbReference type="ARBA" id="ARBA00029939"/>
    </source>
</evidence>
<evidence type="ECO:0000256" key="1">
    <source>
        <dbReference type="ARBA" id="ARBA00001974"/>
    </source>
</evidence>
<proteinExistence type="inferred from homology"/>
<evidence type="ECO:0000256" key="9">
    <source>
        <dbReference type="ARBA" id="ARBA00023002"/>
    </source>
</evidence>
<evidence type="ECO:0000256" key="14">
    <source>
        <dbReference type="ARBA" id="ARBA00032738"/>
    </source>
</evidence>
<dbReference type="EMBL" id="BMJH01000001">
    <property type="protein sequence ID" value="GGC53159.1"/>
    <property type="molecule type" value="Genomic_DNA"/>
</dbReference>
<dbReference type="GO" id="GO:0047091">
    <property type="term" value="F:L-lysine 6-monooxygenase (NADPH) activity"/>
    <property type="evidence" value="ECO:0007669"/>
    <property type="project" value="UniProtKB-EC"/>
</dbReference>
<evidence type="ECO:0000313" key="17">
    <source>
        <dbReference type="Proteomes" id="UP000641514"/>
    </source>
</evidence>
<evidence type="ECO:0000256" key="3">
    <source>
        <dbReference type="ARBA" id="ARBA00007588"/>
    </source>
</evidence>
<evidence type="ECO:0000256" key="6">
    <source>
        <dbReference type="ARBA" id="ARBA00022630"/>
    </source>
</evidence>
<evidence type="ECO:0000256" key="4">
    <source>
        <dbReference type="ARBA" id="ARBA00013076"/>
    </source>
</evidence>
<comment type="cofactor">
    <cofactor evidence="1">
        <name>FAD</name>
        <dbReference type="ChEBI" id="CHEBI:57692"/>
    </cofactor>
</comment>
<dbReference type="PANTHER" id="PTHR42802:SF1">
    <property type="entry name" value="L-ORNITHINE N(5)-MONOOXYGENASE"/>
    <property type="match status" value="1"/>
</dbReference>
<dbReference type="Gene3D" id="3.50.50.60">
    <property type="entry name" value="FAD/NAD(P)-binding domain"/>
    <property type="match status" value="1"/>
</dbReference>
<keyword evidence="6" id="KW-0285">Flavoprotein</keyword>
<keyword evidence="9" id="KW-0560">Oxidoreductase</keyword>
<dbReference type="PANTHER" id="PTHR42802">
    <property type="entry name" value="MONOOXYGENASE"/>
    <property type="match status" value="1"/>
</dbReference>
<keyword evidence="7" id="KW-0274">FAD</keyword>
<dbReference type="Pfam" id="PF13434">
    <property type="entry name" value="Lys_Orn_oxgnase"/>
    <property type="match status" value="1"/>
</dbReference>
<organism evidence="16 17">
    <name type="scientific">Hoyosella rhizosphaerae</name>
    <dbReference type="NCBI Taxonomy" id="1755582"/>
    <lineage>
        <taxon>Bacteria</taxon>
        <taxon>Bacillati</taxon>
        <taxon>Actinomycetota</taxon>
        <taxon>Actinomycetes</taxon>
        <taxon>Mycobacteriales</taxon>
        <taxon>Hoyosellaceae</taxon>
        <taxon>Hoyosella</taxon>
    </lineage>
</organism>
<dbReference type="InterPro" id="IPR025700">
    <property type="entry name" value="Lys/Orn_oxygenase"/>
</dbReference>
<evidence type="ECO:0000256" key="12">
    <source>
        <dbReference type="ARBA" id="ARBA00031158"/>
    </source>
</evidence>
<keyword evidence="17" id="KW-1185">Reference proteome</keyword>
<dbReference type="EC" id="1.14.13.59" evidence="4"/>
<evidence type="ECO:0000256" key="2">
    <source>
        <dbReference type="ARBA" id="ARBA00005102"/>
    </source>
</evidence>
<comment type="caution">
    <text evidence="16">The sequence shown here is derived from an EMBL/GenBank/DDBJ whole genome shotgun (WGS) entry which is preliminary data.</text>
</comment>
<dbReference type="Proteomes" id="UP000641514">
    <property type="component" value="Unassembled WGS sequence"/>
</dbReference>
<dbReference type="AlphaFoldDB" id="A0A916TZ97"/>
<evidence type="ECO:0000256" key="10">
    <source>
        <dbReference type="ARBA" id="ARBA00023033"/>
    </source>
</evidence>
<reference evidence="16" key="1">
    <citation type="journal article" date="2014" name="Int. J. Syst. Evol. Microbiol.">
        <title>Complete genome sequence of Corynebacterium casei LMG S-19264T (=DSM 44701T), isolated from a smear-ripened cheese.</title>
        <authorList>
            <consortium name="US DOE Joint Genome Institute (JGI-PGF)"/>
            <person name="Walter F."/>
            <person name="Albersmeier A."/>
            <person name="Kalinowski J."/>
            <person name="Ruckert C."/>
        </authorList>
    </citation>
    <scope>NUCLEOTIDE SEQUENCE</scope>
    <source>
        <strain evidence="16">CGMCC 1.15478</strain>
    </source>
</reference>
<dbReference type="SUPFAM" id="SSF51905">
    <property type="entry name" value="FAD/NAD(P)-binding domain"/>
    <property type="match status" value="2"/>
</dbReference>
<comment type="catalytic activity">
    <reaction evidence="15">
        <text>L-lysine + NADPH + O2 = N(6)-hydroxy-L-lysine + NADP(+) + H2O</text>
        <dbReference type="Rhea" id="RHEA:23228"/>
        <dbReference type="ChEBI" id="CHEBI:15377"/>
        <dbReference type="ChEBI" id="CHEBI:15379"/>
        <dbReference type="ChEBI" id="CHEBI:32551"/>
        <dbReference type="ChEBI" id="CHEBI:57783"/>
        <dbReference type="ChEBI" id="CHEBI:57820"/>
        <dbReference type="ChEBI" id="CHEBI:58349"/>
        <dbReference type="EC" id="1.14.13.59"/>
    </reaction>
</comment>
<dbReference type="InterPro" id="IPR036188">
    <property type="entry name" value="FAD/NAD-bd_sf"/>
</dbReference>